<dbReference type="SUPFAM" id="SSF50037">
    <property type="entry name" value="C-terminal domain of transcriptional repressors"/>
    <property type="match status" value="1"/>
</dbReference>
<keyword evidence="4" id="KW-1185">Reference proteome</keyword>
<evidence type="ECO:0000259" key="2">
    <source>
        <dbReference type="SMART" id="SM00899"/>
    </source>
</evidence>
<dbReference type="Gene3D" id="2.30.30.90">
    <property type="match status" value="1"/>
</dbReference>
<gene>
    <name evidence="3" type="ORF">HRUBRA_01253</name>
</gene>
<dbReference type="eggNOG" id="ENOG50348S4">
    <property type="taxonomic scope" value="Bacteria"/>
</dbReference>
<evidence type="ECO:0000256" key="1">
    <source>
        <dbReference type="ARBA" id="ARBA00023004"/>
    </source>
</evidence>
<sequence length="76" mass="8422">MWSLRKGEGGVIAGFDDILADHYRVRLMEMGFHPGETVSCLQAPAFGSPKVFRVSNTIFSLDDEVASHIKLESHDT</sequence>
<proteinExistence type="predicted"/>
<dbReference type="SMART" id="SM00899">
    <property type="entry name" value="FeoA"/>
    <property type="match status" value="1"/>
</dbReference>
<organism evidence="3 4">
    <name type="scientific">Pseudohaliea rubra DSM 19751</name>
    <dbReference type="NCBI Taxonomy" id="1265313"/>
    <lineage>
        <taxon>Bacteria</taxon>
        <taxon>Pseudomonadati</taxon>
        <taxon>Pseudomonadota</taxon>
        <taxon>Gammaproteobacteria</taxon>
        <taxon>Cellvibrionales</taxon>
        <taxon>Halieaceae</taxon>
        <taxon>Pseudohaliea</taxon>
    </lineage>
</organism>
<dbReference type="InterPro" id="IPR038157">
    <property type="entry name" value="FeoA_core_dom"/>
</dbReference>
<feature type="domain" description="Ferrous iron transporter FeoA-like" evidence="2">
    <location>
        <begin position="1"/>
        <end position="73"/>
    </location>
</feature>
<keyword evidence="1" id="KW-0408">Iron</keyword>
<comment type="caution">
    <text evidence="3">The sequence shown here is derived from an EMBL/GenBank/DDBJ whole genome shotgun (WGS) entry which is preliminary data.</text>
</comment>
<dbReference type="GO" id="GO:0046914">
    <property type="term" value="F:transition metal ion binding"/>
    <property type="evidence" value="ECO:0007669"/>
    <property type="project" value="InterPro"/>
</dbReference>
<reference evidence="3 4" key="1">
    <citation type="journal article" date="2014" name="Genome Announc.">
        <title>Genome Sequence of Gammaproteobacterial Pseudohaliea rubra Type Strain DSM 19751, Isolated from Coastal Seawater of the Mediterranean Sea.</title>
        <authorList>
            <person name="Spring S."/>
            <person name="Fiebig A."/>
            <person name="Riedel T."/>
            <person name="Goker M."/>
            <person name="Klenk H.P."/>
        </authorList>
    </citation>
    <scope>NUCLEOTIDE SEQUENCE [LARGE SCALE GENOMIC DNA]</scope>
    <source>
        <strain evidence="3 4">DSM 19751</strain>
    </source>
</reference>
<dbReference type="AlphaFoldDB" id="A0A095VSX2"/>
<evidence type="ECO:0000313" key="4">
    <source>
        <dbReference type="Proteomes" id="UP000029640"/>
    </source>
</evidence>
<dbReference type="STRING" id="1265313.HRUBRA_01253"/>
<dbReference type="InterPro" id="IPR008988">
    <property type="entry name" value="Transcriptional_repressor_C"/>
</dbReference>
<dbReference type="Proteomes" id="UP000029640">
    <property type="component" value="Unassembled WGS sequence"/>
</dbReference>
<evidence type="ECO:0000313" key="3">
    <source>
        <dbReference type="EMBL" id="KGE04158.1"/>
    </source>
</evidence>
<dbReference type="HOGENOM" id="CLU_150646_3_0_6"/>
<dbReference type="InterPro" id="IPR007167">
    <property type="entry name" value="Fe-transptr_FeoA-like"/>
</dbReference>
<dbReference type="Pfam" id="PF04023">
    <property type="entry name" value="FeoA"/>
    <property type="match status" value="1"/>
</dbReference>
<dbReference type="EMBL" id="AUVB01000036">
    <property type="protein sequence ID" value="KGE04158.1"/>
    <property type="molecule type" value="Genomic_DNA"/>
</dbReference>
<name>A0A095VSX2_9GAMM</name>
<protein>
    <recommendedName>
        <fullName evidence="2">Ferrous iron transporter FeoA-like domain-containing protein</fullName>
    </recommendedName>
</protein>
<accession>A0A095VSX2</accession>